<dbReference type="RefSeq" id="XP_025358697.1">
    <property type="nucleotide sequence ID" value="XM_025498478.1"/>
</dbReference>
<dbReference type="EMBL" id="KZ819602">
    <property type="protein sequence ID" value="PWN38395.1"/>
    <property type="molecule type" value="Genomic_DNA"/>
</dbReference>
<name>A0A316VSB4_9BASI</name>
<feature type="compositionally biased region" description="Polar residues" evidence="1">
    <location>
        <begin position="284"/>
        <end position="298"/>
    </location>
</feature>
<gene>
    <name evidence="2" type="ORF">FA14DRAFT_159982</name>
</gene>
<dbReference type="InParanoid" id="A0A316VSB4"/>
<dbReference type="GeneID" id="37020259"/>
<sequence length="387" mass="43145">MAPKTRSQSKLKAGSQSALTAIKDKQLNGIPRIHLQRDAKAISAMEQQHLSYHTDQASSSSSKSVIGEDVVVMQSRHVAMALPTSPESMSPSSLFDYGDEEEEESFDNNVRGWLSQTSKHLQSSEIPSSRSPKKKMQVISPWNAQIGDLEEDEEAQEFMPTSPTLQIGSRKNDIRRVKSLPNWQGAGKSRSDFGTRQLSRTSSSKDAIRSKTTPIQTDQNGSRPATPSSSVRRREAMGLPERPQSAMKHKSANEYSSGKNVPTITISSGSLPQSQDDEEEETIFKSTTLSRTNNSFSNRIRGVTSMRKEQLKKEAGTRQISSPIRSDSDGFSPSPIKKSNSFPALKRKPYVLHSRQSLPNNDFYQRTKQEERSPTPAKRIKTFPQFE</sequence>
<feature type="compositionally biased region" description="Acidic residues" evidence="1">
    <location>
        <begin position="97"/>
        <end position="106"/>
    </location>
</feature>
<accession>A0A316VSB4</accession>
<feature type="compositionally biased region" description="Polar residues" evidence="1">
    <location>
        <begin position="318"/>
        <end position="342"/>
    </location>
</feature>
<evidence type="ECO:0000256" key="1">
    <source>
        <dbReference type="SAM" id="MobiDB-lite"/>
    </source>
</evidence>
<feature type="region of interest" description="Disordered" evidence="1">
    <location>
        <begin position="82"/>
        <end position="387"/>
    </location>
</feature>
<protein>
    <submittedName>
        <fullName evidence="2">Uncharacterized protein</fullName>
    </submittedName>
</protein>
<feature type="compositionally biased region" description="Polar residues" evidence="1">
    <location>
        <begin position="192"/>
        <end position="230"/>
    </location>
</feature>
<feature type="compositionally biased region" description="Polar residues" evidence="1">
    <location>
        <begin position="114"/>
        <end position="130"/>
    </location>
</feature>
<reference evidence="2 3" key="1">
    <citation type="journal article" date="2018" name="Mol. Biol. Evol.">
        <title>Broad Genomic Sampling Reveals a Smut Pathogenic Ancestry of the Fungal Clade Ustilaginomycotina.</title>
        <authorList>
            <person name="Kijpornyongpan T."/>
            <person name="Mondo S.J."/>
            <person name="Barry K."/>
            <person name="Sandor L."/>
            <person name="Lee J."/>
            <person name="Lipzen A."/>
            <person name="Pangilinan J."/>
            <person name="LaButti K."/>
            <person name="Hainaut M."/>
            <person name="Henrissat B."/>
            <person name="Grigoriev I.V."/>
            <person name="Spatafora J.W."/>
            <person name="Aime M.C."/>
        </authorList>
    </citation>
    <scope>NUCLEOTIDE SEQUENCE [LARGE SCALE GENOMIC DNA]</scope>
    <source>
        <strain evidence="2 3">MCA 3882</strain>
    </source>
</reference>
<evidence type="ECO:0000313" key="2">
    <source>
        <dbReference type="EMBL" id="PWN38395.1"/>
    </source>
</evidence>
<feature type="compositionally biased region" description="Polar residues" evidence="1">
    <location>
        <begin position="354"/>
        <end position="364"/>
    </location>
</feature>
<dbReference type="AlphaFoldDB" id="A0A316VSB4"/>
<dbReference type="Proteomes" id="UP000245771">
    <property type="component" value="Unassembled WGS sequence"/>
</dbReference>
<dbReference type="OrthoDB" id="10345601at2759"/>
<proteinExistence type="predicted"/>
<feature type="compositionally biased region" description="Polar residues" evidence="1">
    <location>
        <begin position="159"/>
        <end position="169"/>
    </location>
</feature>
<feature type="compositionally biased region" description="Basic and acidic residues" evidence="1">
    <location>
        <begin position="306"/>
        <end position="316"/>
    </location>
</feature>
<feature type="region of interest" description="Disordered" evidence="1">
    <location>
        <begin position="1"/>
        <end position="24"/>
    </location>
</feature>
<organism evidence="2 3">
    <name type="scientific">Meira miltonrushii</name>
    <dbReference type="NCBI Taxonomy" id="1280837"/>
    <lineage>
        <taxon>Eukaryota</taxon>
        <taxon>Fungi</taxon>
        <taxon>Dikarya</taxon>
        <taxon>Basidiomycota</taxon>
        <taxon>Ustilaginomycotina</taxon>
        <taxon>Exobasidiomycetes</taxon>
        <taxon>Exobasidiales</taxon>
        <taxon>Brachybasidiaceae</taxon>
        <taxon>Meira</taxon>
    </lineage>
</organism>
<keyword evidence="3" id="KW-1185">Reference proteome</keyword>
<feature type="compositionally biased region" description="Polar residues" evidence="1">
    <location>
        <begin position="253"/>
        <end position="274"/>
    </location>
</feature>
<evidence type="ECO:0000313" key="3">
    <source>
        <dbReference type="Proteomes" id="UP000245771"/>
    </source>
</evidence>
<feature type="compositionally biased region" description="Polar residues" evidence="1">
    <location>
        <begin position="1"/>
        <end position="19"/>
    </location>
</feature>